<dbReference type="Proteomes" id="UP000076727">
    <property type="component" value="Unassembled WGS sequence"/>
</dbReference>
<dbReference type="GO" id="GO:0005737">
    <property type="term" value="C:cytoplasm"/>
    <property type="evidence" value="ECO:0007669"/>
    <property type="project" value="TreeGrafter"/>
</dbReference>
<sequence length="248" mass="27250">MPSYLVTGANRGIGLGISKELLKSPENFVVAAVRNLNSESIKELQSQYSQDRFAVIKIDYSDYSSIEKAAEEAAKILPNGLDYLISNAGISLQESASFETIDLKVFEEELRVNTIAPVEVIRSFLPLVRKGTAKKIALVTTIISSLGLAPNMATLAISYGATKAALNMLARKWGAVLYQEGITTVTVHPGWVDTDLGSTIKDYWAQHKPDLKPITVQQSAEDTLRVIKDAKLEENIRLYNHTGAELPW</sequence>
<dbReference type="InterPro" id="IPR051468">
    <property type="entry name" value="Fungal_SecMetab_SDRs"/>
</dbReference>
<dbReference type="GO" id="GO:0016491">
    <property type="term" value="F:oxidoreductase activity"/>
    <property type="evidence" value="ECO:0007669"/>
    <property type="project" value="UniProtKB-KW"/>
</dbReference>
<dbReference type="SUPFAM" id="SSF51735">
    <property type="entry name" value="NAD(P)-binding Rossmann-fold domains"/>
    <property type="match status" value="1"/>
</dbReference>
<keyword evidence="3" id="KW-0560">Oxidoreductase</keyword>
<dbReference type="EMBL" id="KV429042">
    <property type="protein sequence ID" value="KZT72159.1"/>
    <property type="molecule type" value="Genomic_DNA"/>
</dbReference>
<dbReference type="PRINTS" id="PR00081">
    <property type="entry name" value="GDHRDH"/>
</dbReference>
<dbReference type="PANTHER" id="PTHR43544:SF7">
    <property type="entry name" value="NADB-LER2"/>
    <property type="match status" value="1"/>
</dbReference>
<proteinExistence type="inferred from homology"/>
<keyword evidence="2" id="KW-0521">NADP</keyword>
<keyword evidence="5" id="KW-1185">Reference proteome</keyword>
<dbReference type="OrthoDB" id="9876299at2759"/>
<dbReference type="PANTHER" id="PTHR43544">
    <property type="entry name" value="SHORT-CHAIN DEHYDROGENASE/REDUCTASE"/>
    <property type="match status" value="1"/>
</dbReference>
<dbReference type="Pfam" id="PF00106">
    <property type="entry name" value="adh_short"/>
    <property type="match status" value="1"/>
</dbReference>
<evidence type="ECO:0000256" key="2">
    <source>
        <dbReference type="ARBA" id="ARBA00022857"/>
    </source>
</evidence>
<evidence type="ECO:0000313" key="5">
    <source>
        <dbReference type="Proteomes" id="UP000076727"/>
    </source>
</evidence>
<reference evidence="4 5" key="1">
    <citation type="journal article" date="2016" name="Mol. Biol. Evol.">
        <title>Comparative Genomics of Early-Diverging Mushroom-Forming Fungi Provides Insights into the Origins of Lignocellulose Decay Capabilities.</title>
        <authorList>
            <person name="Nagy L.G."/>
            <person name="Riley R."/>
            <person name="Tritt A."/>
            <person name="Adam C."/>
            <person name="Daum C."/>
            <person name="Floudas D."/>
            <person name="Sun H."/>
            <person name="Yadav J.S."/>
            <person name="Pangilinan J."/>
            <person name="Larsson K.H."/>
            <person name="Matsuura K."/>
            <person name="Barry K."/>
            <person name="Labutti K."/>
            <person name="Kuo R."/>
            <person name="Ohm R.A."/>
            <person name="Bhattacharya S.S."/>
            <person name="Shirouzu T."/>
            <person name="Yoshinaga Y."/>
            <person name="Martin F.M."/>
            <person name="Grigoriev I.V."/>
            <person name="Hibbett D.S."/>
        </authorList>
    </citation>
    <scope>NUCLEOTIDE SEQUENCE [LARGE SCALE GENOMIC DNA]</scope>
    <source>
        <strain evidence="4 5">L-15889</strain>
    </source>
</reference>
<dbReference type="PROSITE" id="PS00061">
    <property type="entry name" value="ADH_SHORT"/>
    <property type="match status" value="1"/>
</dbReference>
<dbReference type="Gene3D" id="3.40.50.720">
    <property type="entry name" value="NAD(P)-binding Rossmann-like Domain"/>
    <property type="match status" value="1"/>
</dbReference>
<dbReference type="CDD" id="cd05325">
    <property type="entry name" value="carb_red_sniffer_like_SDR_c"/>
    <property type="match status" value="1"/>
</dbReference>
<dbReference type="InterPro" id="IPR002347">
    <property type="entry name" value="SDR_fam"/>
</dbReference>
<gene>
    <name evidence="4" type="ORF">DAEQUDRAFT_664832</name>
</gene>
<comment type="similarity">
    <text evidence="1">Belongs to the short-chain dehydrogenases/reductases (SDR) family.</text>
</comment>
<evidence type="ECO:0000256" key="3">
    <source>
        <dbReference type="ARBA" id="ARBA00023002"/>
    </source>
</evidence>
<organism evidence="4 5">
    <name type="scientific">Daedalea quercina L-15889</name>
    <dbReference type="NCBI Taxonomy" id="1314783"/>
    <lineage>
        <taxon>Eukaryota</taxon>
        <taxon>Fungi</taxon>
        <taxon>Dikarya</taxon>
        <taxon>Basidiomycota</taxon>
        <taxon>Agaricomycotina</taxon>
        <taxon>Agaricomycetes</taxon>
        <taxon>Polyporales</taxon>
        <taxon>Fomitopsis</taxon>
    </lineage>
</organism>
<dbReference type="InterPro" id="IPR020904">
    <property type="entry name" value="Sc_DH/Rdtase_CS"/>
</dbReference>
<name>A0A165SL63_9APHY</name>
<evidence type="ECO:0000256" key="1">
    <source>
        <dbReference type="ARBA" id="ARBA00006484"/>
    </source>
</evidence>
<dbReference type="InterPro" id="IPR036291">
    <property type="entry name" value="NAD(P)-bd_dom_sf"/>
</dbReference>
<evidence type="ECO:0000313" key="4">
    <source>
        <dbReference type="EMBL" id="KZT72159.1"/>
    </source>
</evidence>
<dbReference type="AlphaFoldDB" id="A0A165SL63"/>
<protein>
    <submittedName>
        <fullName evidence="4">NAD(P)-binding protein</fullName>
    </submittedName>
</protein>
<accession>A0A165SL63</accession>